<sequence length="288" mass="29231">MTGGLSHARMLDALEAQVGLVRFALAGDGSGGSGSGGSGSGAADVTAAVPSCPDWTVRDLVAHLGTVNWWAGQTVRDATPDARSRGMSAVQRSAPPAADGADALADWYARIADEMLRTLTDAAPDAPAWTFSGAGRADFWLRRQLHETTIHRWGVEAALHGAAATTPVSEDVAVDGIDEFCTVMRPHFSGRVPALPLTIRLRAVPHAASDGVAAGGLAAGAEPVGAGSLGALEWELPGPPDGGEVEVAGPPETLALLLWGRVRAGAAGLEVTGDRDGLDAALEAGLSA</sequence>
<dbReference type="InterPro" id="IPR034660">
    <property type="entry name" value="DinB/YfiT-like"/>
</dbReference>
<evidence type="ECO:0000259" key="1">
    <source>
        <dbReference type="Pfam" id="PF07398"/>
    </source>
</evidence>
<reference evidence="3" key="3">
    <citation type="submission" date="2024-07" db="EMBL/GenBank/DDBJ databases">
        <authorList>
            <person name="Wildschutte H."/>
        </authorList>
    </citation>
    <scope>NUCLEOTIDE SEQUENCE</scope>
    <source>
        <strain evidence="3">N60</strain>
    </source>
</reference>
<dbReference type="InterPro" id="IPR010872">
    <property type="entry name" value="MDMPI_C-term_domain"/>
</dbReference>
<evidence type="ECO:0000313" key="4">
    <source>
        <dbReference type="EMBL" id="TCW23950.1"/>
    </source>
</evidence>
<proteinExistence type="predicted"/>
<comment type="caution">
    <text evidence="4">The sequence shown here is derived from an EMBL/GenBank/DDBJ whole genome shotgun (WGS) entry which is preliminary data.</text>
</comment>
<name>A0A4R3ZU83_9ACTN</name>
<evidence type="ECO:0000259" key="2">
    <source>
        <dbReference type="Pfam" id="PF11716"/>
    </source>
</evidence>
<dbReference type="GO" id="GO:0005886">
    <property type="term" value="C:plasma membrane"/>
    <property type="evidence" value="ECO:0007669"/>
    <property type="project" value="TreeGrafter"/>
</dbReference>
<dbReference type="Pfam" id="PF11716">
    <property type="entry name" value="MDMPI_N"/>
    <property type="match status" value="1"/>
</dbReference>
<dbReference type="InterPro" id="IPR017517">
    <property type="entry name" value="Maleyloyr_isom"/>
</dbReference>
<dbReference type="InterPro" id="IPR024344">
    <property type="entry name" value="MDMPI_metal-binding"/>
</dbReference>
<feature type="domain" description="Mycothiol-dependent maleylpyruvate isomerase metal-binding" evidence="2">
    <location>
        <begin position="42"/>
        <end position="153"/>
    </location>
</feature>
<dbReference type="Proteomes" id="UP001560293">
    <property type="component" value="Unassembled WGS sequence"/>
</dbReference>
<dbReference type="GeneID" id="89529178"/>
<keyword evidence="6" id="KW-1185">Reference proteome</keyword>
<accession>A0A4R3ZU83</accession>
<dbReference type="Proteomes" id="UP000295805">
    <property type="component" value="Unassembled WGS sequence"/>
</dbReference>
<dbReference type="AlphaFoldDB" id="A0A4R3ZU83"/>
<dbReference type="Pfam" id="PF07398">
    <property type="entry name" value="MDMPI_C"/>
    <property type="match status" value="1"/>
</dbReference>
<organism evidence="4 5">
    <name type="scientific">Dietzia cinnamea</name>
    <dbReference type="NCBI Taxonomy" id="321318"/>
    <lineage>
        <taxon>Bacteria</taxon>
        <taxon>Bacillati</taxon>
        <taxon>Actinomycetota</taxon>
        <taxon>Actinomycetes</taxon>
        <taxon>Mycobacteriales</taxon>
        <taxon>Dietziaceae</taxon>
        <taxon>Dietzia</taxon>
    </lineage>
</organism>
<gene>
    <name evidence="3" type="ORF">AB6N35_07340</name>
    <name evidence="4" type="ORF">EDD19_109100</name>
</gene>
<protein>
    <submittedName>
        <fullName evidence="3">Maleylpyruvate isomerase N-terminal domain-containing protein</fullName>
    </submittedName>
    <submittedName>
        <fullName evidence="4">Uncharacterized protein (TIGR03083 family)</fullName>
    </submittedName>
</protein>
<dbReference type="PANTHER" id="PTHR40758:SF1">
    <property type="entry name" value="CONSERVED PROTEIN"/>
    <property type="match status" value="1"/>
</dbReference>
<dbReference type="RefSeq" id="WP_061917526.1">
    <property type="nucleotide sequence ID" value="NZ_CP143053.1"/>
</dbReference>
<dbReference type="SUPFAM" id="SSF109854">
    <property type="entry name" value="DinB/YfiT-like putative metalloenzymes"/>
    <property type="match status" value="1"/>
</dbReference>
<dbReference type="NCBIfam" id="TIGR03083">
    <property type="entry name" value="maleylpyruvate isomerase family mycothiol-dependent enzyme"/>
    <property type="match status" value="1"/>
</dbReference>
<dbReference type="PANTHER" id="PTHR40758">
    <property type="entry name" value="CONSERVED PROTEIN"/>
    <property type="match status" value="1"/>
</dbReference>
<evidence type="ECO:0000313" key="6">
    <source>
        <dbReference type="Proteomes" id="UP001560293"/>
    </source>
</evidence>
<dbReference type="GO" id="GO:0016853">
    <property type="term" value="F:isomerase activity"/>
    <property type="evidence" value="ECO:0007669"/>
    <property type="project" value="UniProtKB-KW"/>
</dbReference>
<feature type="domain" description="MDMPI C-terminal" evidence="1">
    <location>
        <begin position="171"/>
        <end position="278"/>
    </location>
</feature>
<dbReference type="GO" id="GO:0046872">
    <property type="term" value="F:metal ion binding"/>
    <property type="evidence" value="ECO:0007669"/>
    <property type="project" value="InterPro"/>
</dbReference>
<reference evidence="6" key="2">
    <citation type="submission" date="2024-07" db="EMBL/GenBank/DDBJ databases">
        <title>Pseudomonas strain that inhibits Aeromonas fish pathogens.</title>
        <authorList>
            <person name="Wildschutte H."/>
        </authorList>
    </citation>
    <scope>NUCLEOTIDE SEQUENCE [LARGE SCALE GENOMIC DNA]</scope>
    <source>
        <strain evidence="6">n60</strain>
    </source>
</reference>
<dbReference type="Gene3D" id="1.20.120.450">
    <property type="entry name" value="dinb family like domain"/>
    <property type="match status" value="1"/>
</dbReference>
<reference evidence="4 5" key="1">
    <citation type="submission" date="2019-03" db="EMBL/GenBank/DDBJ databases">
        <title>Root nodule microbial communities of legume samples collected from USA, Mexico and Botswana.</title>
        <authorList>
            <person name="Hirsch A."/>
        </authorList>
    </citation>
    <scope>NUCLEOTIDE SEQUENCE [LARGE SCALE GENOMIC DNA]</scope>
    <source>
        <strain evidence="4 5">55</strain>
    </source>
</reference>
<dbReference type="EMBL" id="SMCX01000009">
    <property type="protein sequence ID" value="TCW23950.1"/>
    <property type="molecule type" value="Genomic_DNA"/>
</dbReference>
<evidence type="ECO:0000313" key="3">
    <source>
        <dbReference type="EMBL" id="MEX6464166.1"/>
    </source>
</evidence>
<keyword evidence="3" id="KW-0413">Isomerase</keyword>
<evidence type="ECO:0000313" key="5">
    <source>
        <dbReference type="Proteomes" id="UP000295805"/>
    </source>
</evidence>
<dbReference type="EMBL" id="JBFTEZ010000002">
    <property type="protein sequence ID" value="MEX6464166.1"/>
    <property type="molecule type" value="Genomic_DNA"/>
</dbReference>